<dbReference type="AlphaFoldDB" id="A0A3S0ZI90"/>
<proteinExistence type="predicted"/>
<reference evidence="1 2" key="1">
    <citation type="submission" date="2019-01" db="EMBL/GenBank/DDBJ databases">
        <title>A draft genome assembly of the solar-powered sea slug Elysia chlorotica.</title>
        <authorList>
            <person name="Cai H."/>
            <person name="Li Q."/>
            <person name="Fang X."/>
            <person name="Li J."/>
            <person name="Curtis N.E."/>
            <person name="Altenburger A."/>
            <person name="Shibata T."/>
            <person name="Feng M."/>
            <person name="Maeda T."/>
            <person name="Schwartz J.A."/>
            <person name="Shigenobu S."/>
            <person name="Lundholm N."/>
            <person name="Nishiyama T."/>
            <person name="Yang H."/>
            <person name="Hasebe M."/>
            <person name="Li S."/>
            <person name="Pierce S.K."/>
            <person name="Wang J."/>
        </authorList>
    </citation>
    <scope>NUCLEOTIDE SEQUENCE [LARGE SCALE GENOMIC DNA]</scope>
    <source>
        <strain evidence="1">EC2010</strain>
        <tissue evidence="1">Whole organism of an adult</tissue>
    </source>
</reference>
<accession>A0A3S0ZI90</accession>
<keyword evidence="2" id="KW-1185">Reference proteome</keyword>
<sequence length="142" mass="16875">MMRRDAKRCGEMQRDAERCREMRRDAERCGEMRRDAERCGEMRRDAERCGEMRRDAERCREIPRDRWDLIIQPRFLINSETSLNKAGQLQQSQIKHTSWPVWHCRIYVRTGFNLAITFAVGVFGFEGGIQKTSIVLKTNIRH</sequence>
<comment type="caution">
    <text evidence="1">The sequence shown here is derived from an EMBL/GenBank/DDBJ whole genome shotgun (WGS) entry which is preliminary data.</text>
</comment>
<gene>
    <name evidence="1" type="ORF">EGW08_013848</name>
</gene>
<organism evidence="1 2">
    <name type="scientific">Elysia chlorotica</name>
    <name type="common">Eastern emerald elysia</name>
    <name type="synonym">Sea slug</name>
    <dbReference type="NCBI Taxonomy" id="188477"/>
    <lineage>
        <taxon>Eukaryota</taxon>
        <taxon>Metazoa</taxon>
        <taxon>Spiralia</taxon>
        <taxon>Lophotrochozoa</taxon>
        <taxon>Mollusca</taxon>
        <taxon>Gastropoda</taxon>
        <taxon>Heterobranchia</taxon>
        <taxon>Euthyneura</taxon>
        <taxon>Panpulmonata</taxon>
        <taxon>Sacoglossa</taxon>
        <taxon>Placobranchoidea</taxon>
        <taxon>Plakobranchidae</taxon>
        <taxon>Elysia</taxon>
    </lineage>
</organism>
<protein>
    <submittedName>
        <fullName evidence="1">Uncharacterized protein</fullName>
    </submittedName>
</protein>
<dbReference type="EMBL" id="RQTK01000512">
    <property type="protein sequence ID" value="RUS78400.1"/>
    <property type="molecule type" value="Genomic_DNA"/>
</dbReference>
<evidence type="ECO:0000313" key="2">
    <source>
        <dbReference type="Proteomes" id="UP000271974"/>
    </source>
</evidence>
<evidence type="ECO:0000313" key="1">
    <source>
        <dbReference type="EMBL" id="RUS78400.1"/>
    </source>
</evidence>
<dbReference type="OrthoDB" id="7689696at2759"/>
<dbReference type="Proteomes" id="UP000271974">
    <property type="component" value="Unassembled WGS sequence"/>
</dbReference>
<name>A0A3S0ZI90_ELYCH</name>